<feature type="region of interest" description="Disordered" evidence="1">
    <location>
        <begin position="210"/>
        <end position="232"/>
    </location>
</feature>
<dbReference type="AlphaFoldDB" id="W6ZI65"/>
<evidence type="ECO:0000256" key="2">
    <source>
        <dbReference type="SAM" id="Phobius"/>
    </source>
</evidence>
<keyword evidence="2" id="KW-0812">Transmembrane</keyword>
<name>W6ZI65_COCMI</name>
<dbReference type="KEGG" id="bor:COCMIDRAFT_35270"/>
<keyword evidence="4" id="KW-1185">Reference proteome</keyword>
<reference evidence="3 4" key="1">
    <citation type="journal article" date="2013" name="PLoS Genet.">
        <title>Comparative genome structure, secondary metabolite, and effector coding capacity across Cochliobolus pathogens.</title>
        <authorList>
            <person name="Condon B.J."/>
            <person name="Leng Y."/>
            <person name="Wu D."/>
            <person name="Bushley K.E."/>
            <person name="Ohm R.A."/>
            <person name="Otillar R."/>
            <person name="Martin J."/>
            <person name="Schackwitz W."/>
            <person name="Grimwood J."/>
            <person name="MohdZainudin N."/>
            <person name="Xue C."/>
            <person name="Wang R."/>
            <person name="Manning V.A."/>
            <person name="Dhillon B."/>
            <person name="Tu Z.J."/>
            <person name="Steffenson B.J."/>
            <person name="Salamov A."/>
            <person name="Sun H."/>
            <person name="Lowry S."/>
            <person name="LaButti K."/>
            <person name="Han J."/>
            <person name="Copeland A."/>
            <person name="Lindquist E."/>
            <person name="Barry K."/>
            <person name="Schmutz J."/>
            <person name="Baker S.E."/>
            <person name="Ciuffetti L.M."/>
            <person name="Grigoriev I.V."/>
            <person name="Zhong S."/>
            <person name="Turgeon B.G."/>
        </authorList>
    </citation>
    <scope>NUCLEOTIDE SEQUENCE [LARGE SCALE GENOMIC DNA]</scope>
    <source>
        <strain evidence="3 4">ATCC 44560</strain>
    </source>
</reference>
<dbReference type="RefSeq" id="XP_007686320.1">
    <property type="nucleotide sequence ID" value="XM_007688130.1"/>
</dbReference>
<proteinExistence type="predicted"/>
<gene>
    <name evidence="3" type="ORF">COCMIDRAFT_35270</name>
</gene>
<keyword evidence="2" id="KW-1133">Transmembrane helix</keyword>
<evidence type="ECO:0000313" key="4">
    <source>
        <dbReference type="Proteomes" id="UP000054032"/>
    </source>
</evidence>
<dbReference type="Proteomes" id="UP000054032">
    <property type="component" value="Unassembled WGS sequence"/>
</dbReference>
<dbReference type="EMBL" id="KI963956">
    <property type="protein sequence ID" value="EUC47119.1"/>
    <property type="molecule type" value="Genomic_DNA"/>
</dbReference>
<protein>
    <submittedName>
        <fullName evidence="3">Uncharacterized protein</fullName>
    </submittedName>
</protein>
<accession>W6ZI65</accession>
<evidence type="ECO:0000313" key="3">
    <source>
        <dbReference type="EMBL" id="EUC47119.1"/>
    </source>
</evidence>
<dbReference type="HOGENOM" id="CLU_054422_2_0_1"/>
<sequence>MFLAVFSELRCVLSLSNFHFCHSVTHPSSYVQKLSLILSPFVCFESHVSQRCNDTPQNHFSPNPPTYTDGSPNKPRVANTGYDCYFDTAHGLWGFCPTPVTASSGCSLVGFCFDSVACTTGWGTETLRAVTNYVDTFTTTSQSFSFLASLITSPVSPAESPNPSASTSFSLSFHSSNIGAISGGAVAAIVVICLTVLGVLLIRWKGCKGGKAASKNDSGHSMQGLVGGKKSGEQVKSRYEAVEM</sequence>
<keyword evidence="2" id="KW-0472">Membrane</keyword>
<dbReference type="GeneID" id="19122745"/>
<organism evidence="3 4">
    <name type="scientific">Bipolaris oryzae ATCC 44560</name>
    <dbReference type="NCBI Taxonomy" id="930090"/>
    <lineage>
        <taxon>Eukaryota</taxon>
        <taxon>Fungi</taxon>
        <taxon>Dikarya</taxon>
        <taxon>Ascomycota</taxon>
        <taxon>Pezizomycotina</taxon>
        <taxon>Dothideomycetes</taxon>
        <taxon>Pleosporomycetidae</taxon>
        <taxon>Pleosporales</taxon>
        <taxon>Pleosporineae</taxon>
        <taxon>Pleosporaceae</taxon>
        <taxon>Bipolaris</taxon>
    </lineage>
</organism>
<feature type="transmembrane region" description="Helical" evidence="2">
    <location>
        <begin position="178"/>
        <end position="202"/>
    </location>
</feature>
<dbReference type="OrthoDB" id="3547571at2759"/>
<dbReference type="eggNOG" id="ENOG502SS51">
    <property type="taxonomic scope" value="Eukaryota"/>
</dbReference>
<evidence type="ECO:0000256" key="1">
    <source>
        <dbReference type="SAM" id="MobiDB-lite"/>
    </source>
</evidence>